<evidence type="ECO:0000313" key="1">
    <source>
        <dbReference type="EMBL" id="UZP75312.1"/>
    </source>
</evidence>
<gene>
    <name evidence="1" type="ORF">E0F26_11450</name>
</gene>
<dbReference type="Proteomes" id="UP001317963">
    <property type="component" value="Chromosome"/>
</dbReference>
<sequence>MKAERMPKSQQNVFGEPIELCCEDPLTGFYRDGHCNTGPNDVGTHTVCALMTQEFLAFSASAGNDLSTPRPEFGFPGLVAGNKWCLCALRWEQAHLAGKAPKLFLRSTNIVTLRAIPLEVLKPYALDLV</sequence>
<organism evidence="1 2">
    <name type="scientific">Candidatus Paraluminiphilus aquimaris</name>
    <dbReference type="NCBI Taxonomy" id="2518994"/>
    <lineage>
        <taxon>Bacteria</taxon>
        <taxon>Pseudomonadati</taxon>
        <taxon>Pseudomonadota</taxon>
        <taxon>Gammaproteobacteria</taxon>
        <taxon>Cellvibrionales</taxon>
        <taxon>Halieaceae</taxon>
        <taxon>Candidatus Paraluminiphilus</taxon>
    </lineage>
</organism>
<dbReference type="RefSeq" id="WP_279241796.1">
    <property type="nucleotide sequence ID" value="NZ_CP036501.1"/>
</dbReference>
<keyword evidence="2" id="KW-1185">Reference proteome</keyword>
<proteinExistence type="predicted"/>
<accession>A0ABY6Q7Q2</accession>
<dbReference type="PANTHER" id="PTHR37466:SF1">
    <property type="entry name" value="SLR1628 PROTEIN"/>
    <property type="match status" value="1"/>
</dbReference>
<dbReference type="Gene3D" id="3.30.56.110">
    <property type="entry name" value="Protein of unknown function DUF2237"/>
    <property type="match status" value="1"/>
</dbReference>
<protein>
    <submittedName>
        <fullName evidence="1">DUF2237 domain-containing protein</fullName>
    </submittedName>
</protein>
<dbReference type="EMBL" id="CP036501">
    <property type="protein sequence ID" value="UZP75312.1"/>
    <property type="molecule type" value="Genomic_DNA"/>
</dbReference>
<name>A0ABY6Q7Q2_9GAMM</name>
<dbReference type="PANTHER" id="PTHR37466">
    <property type="entry name" value="SLR1628 PROTEIN"/>
    <property type="match status" value="1"/>
</dbReference>
<dbReference type="Pfam" id="PF09996">
    <property type="entry name" value="DUF2237"/>
    <property type="match status" value="1"/>
</dbReference>
<evidence type="ECO:0000313" key="2">
    <source>
        <dbReference type="Proteomes" id="UP001317963"/>
    </source>
</evidence>
<reference evidence="1 2" key="1">
    <citation type="submission" date="2019-02" db="EMBL/GenBank/DDBJ databases">
        <title>Halieaceae_genomes.</title>
        <authorList>
            <person name="Li S.-H."/>
        </authorList>
    </citation>
    <scope>NUCLEOTIDE SEQUENCE [LARGE SCALE GENOMIC DNA]</scope>
    <source>
        <strain evidence="1 2">JH123</strain>
    </source>
</reference>
<dbReference type="InterPro" id="IPR018714">
    <property type="entry name" value="DUF2237"/>
</dbReference>